<feature type="transmembrane region" description="Helical" evidence="1">
    <location>
        <begin position="293"/>
        <end position="310"/>
    </location>
</feature>
<keyword evidence="1" id="KW-1133">Transmembrane helix</keyword>
<dbReference type="KEGG" id="fnk:E1750_16260"/>
<keyword evidence="1" id="KW-0472">Membrane</keyword>
<dbReference type="OrthoDB" id="9807744at2"/>
<dbReference type="EMBL" id="CP037933">
    <property type="protein sequence ID" value="QBN20281.1"/>
    <property type="molecule type" value="Genomic_DNA"/>
</dbReference>
<gene>
    <name evidence="3" type="ORF">E1750_16260</name>
</gene>
<protein>
    <submittedName>
        <fullName evidence="3">DUF418 domain-containing protein</fullName>
    </submittedName>
</protein>
<feature type="transmembrane region" description="Helical" evidence="1">
    <location>
        <begin position="137"/>
        <end position="156"/>
    </location>
</feature>
<feature type="domain" description="DUF418" evidence="2">
    <location>
        <begin position="240"/>
        <end position="397"/>
    </location>
</feature>
<feature type="transmembrane region" description="Helical" evidence="1">
    <location>
        <begin position="12"/>
        <end position="33"/>
    </location>
</feature>
<name>A0A4P6YAV9_9FLAO</name>
<dbReference type="RefSeq" id="WP_133277781.1">
    <property type="nucleotide sequence ID" value="NZ_CP037933.1"/>
</dbReference>
<dbReference type="InterPro" id="IPR007349">
    <property type="entry name" value="DUF418"/>
</dbReference>
<evidence type="ECO:0000256" key="1">
    <source>
        <dbReference type="SAM" id="Phobius"/>
    </source>
</evidence>
<accession>A0A4P6YAV9</accession>
<feature type="transmembrane region" description="Helical" evidence="1">
    <location>
        <begin position="252"/>
        <end position="273"/>
    </location>
</feature>
<feature type="transmembrane region" description="Helical" evidence="1">
    <location>
        <begin position="115"/>
        <end position="130"/>
    </location>
</feature>
<feature type="transmembrane region" description="Helical" evidence="1">
    <location>
        <begin position="359"/>
        <end position="379"/>
    </location>
</feature>
<dbReference type="PANTHER" id="PTHR30590:SF2">
    <property type="entry name" value="INNER MEMBRANE PROTEIN"/>
    <property type="match status" value="1"/>
</dbReference>
<keyword evidence="1" id="KW-0812">Transmembrane</keyword>
<dbReference type="Proteomes" id="UP000291124">
    <property type="component" value="Chromosome"/>
</dbReference>
<evidence type="ECO:0000259" key="2">
    <source>
        <dbReference type="Pfam" id="PF04235"/>
    </source>
</evidence>
<sequence length="411" mass="47305">MQNLTIKRIEQIDALRGFALFGIIMTHMFEGYLASMTPPQYLGFNIVYPLDRFAQVVIQNLFVGKFYAIFSMLFGLSFYLILDQKKGSSSLKFIWRLVLLFLIGFIHHIHYRGDFLTVYAVFGFALIFFRKVPDKIILILGLFLAFNGPSMVTNSISLLQKSRQETVQIIKETKNIAFNNSENNPVTQANAYFDLILKGEYRKLLVSNSTTGFYNKYNYLKFSGRLWVIPGLFLLGLWIGRKKWHEKIDKIPLVKIISISALIGIPLTIVSYYFSKPTNTEIIHYVGSIAKDASNIFMPLLYIVIFLYFFKLSSTNKIVSQLIPVGKMGLTTYVLQSAFGIFIFYGLGLGLLLQLSGTVALGLGFVFFIIQILFCKWWFSKYRFGPLEWLWRSGTNGRWQSFKITEIQKIE</sequence>
<dbReference type="Pfam" id="PF04235">
    <property type="entry name" value="DUF418"/>
    <property type="match status" value="1"/>
</dbReference>
<feature type="transmembrane region" description="Helical" evidence="1">
    <location>
        <begin position="330"/>
        <end position="353"/>
    </location>
</feature>
<feature type="transmembrane region" description="Helical" evidence="1">
    <location>
        <begin position="53"/>
        <end position="81"/>
    </location>
</feature>
<proteinExistence type="predicted"/>
<dbReference type="InterPro" id="IPR052529">
    <property type="entry name" value="Bact_Transport_Assoc"/>
</dbReference>
<dbReference type="PANTHER" id="PTHR30590">
    <property type="entry name" value="INNER MEMBRANE PROTEIN"/>
    <property type="match status" value="1"/>
</dbReference>
<evidence type="ECO:0000313" key="3">
    <source>
        <dbReference type="EMBL" id="QBN20281.1"/>
    </source>
</evidence>
<feature type="transmembrane region" description="Helical" evidence="1">
    <location>
        <begin position="93"/>
        <end position="109"/>
    </location>
</feature>
<dbReference type="AlphaFoldDB" id="A0A4P6YAV9"/>
<reference evidence="4" key="1">
    <citation type="submission" date="2019-03" db="EMBL/GenBank/DDBJ databases">
        <title>Flavobacterium sp.</title>
        <authorList>
            <person name="Kim H."/>
        </authorList>
    </citation>
    <scope>NUCLEOTIDE SEQUENCE [LARGE SCALE GENOMIC DNA]</scope>
    <source>
        <strain evidence="4">GS13</strain>
    </source>
</reference>
<feature type="transmembrane region" description="Helical" evidence="1">
    <location>
        <begin position="222"/>
        <end position="240"/>
    </location>
</feature>
<keyword evidence="4" id="KW-1185">Reference proteome</keyword>
<evidence type="ECO:0000313" key="4">
    <source>
        <dbReference type="Proteomes" id="UP000291124"/>
    </source>
</evidence>
<organism evidence="3 4">
    <name type="scientific">Flavobacterium nackdongense</name>
    <dbReference type="NCBI Taxonomy" id="2547394"/>
    <lineage>
        <taxon>Bacteria</taxon>
        <taxon>Pseudomonadati</taxon>
        <taxon>Bacteroidota</taxon>
        <taxon>Flavobacteriia</taxon>
        <taxon>Flavobacteriales</taxon>
        <taxon>Flavobacteriaceae</taxon>
        <taxon>Flavobacterium</taxon>
    </lineage>
</organism>